<evidence type="ECO:0000259" key="8">
    <source>
        <dbReference type="PROSITE" id="PS50928"/>
    </source>
</evidence>
<gene>
    <name evidence="9" type="ORF">KIJ12_05910</name>
</gene>
<feature type="domain" description="ABC transmembrane type-1" evidence="8">
    <location>
        <begin position="88"/>
        <end position="282"/>
    </location>
</feature>
<dbReference type="GO" id="GO:0055085">
    <property type="term" value="P:transmembrane transport"/>
    <property type="evidence" value="ECO:0007669"/>
    <property type="project" value="InterPro"/>
</dbReference>
<evidence type="ECO:0000256" key="2">
    <source>
        <dbReference type="ARBA" id="ARBA00022448"/>
    </source>
</evidence>
<dbReference type="GeneID" id="34300792"/>
<feature type="transmembrane region" description="Helical" evidence="7">
    <location>
        <begin position="92"/>
        <end position="118"/>
    </location>
</feature>
<dbReference type="Pfam" id="PF00528">
    <property type="entry name" value="BPD_transp_1"/>
    <property type="match status" value="1"/>
</dbReference>
<evidence type="ECO:0000313" key="9">
    <source>
        <dbReference type="EMBL" id="MBZ5962680.1"/>
    </source>
</evidence>
<protein>
    <submittedName>
        <fullName evidence="9">ABC transporter permease</fullName>
    </submittedName>
</protein>
<dbReference type="EMBL" id="JAHBFI010000014">
    <property type="protein sequence ID" value="MBZ5962680.1"/>
    <property type="molecule type" value="Genomic_DNA"/>
</dbReference>
<dbReference type="OMA" id="PSPPTWM"/>
<dbReference type="InterPro" id="IPR000515">
    <property type="entry name" value="MetI-like"/>
</dbReference>
<proteinExistence type="inferred from homology"/>
<dbReference type="PANTHER" id="PTHR43386:SF1">
    <property type="entry name" value="D,D-DIPEPTIDE TRANSPORT SYSTEM PERMEASE PROTEIN DDPC-RELATED"/>
    <property type="match status" value="1"/>
</dbReference>
<dbReference type="Pfam" id="PF12911">
    <property type="entry name" value="OppC_N"/>
    <property type="match status" value="1"/>
</dbReference>
<dbReference type="PROSITE" id="PS50928">
    <property type="entry name" value="ABC_TM1"/>
    <property type="match status" value="1"/>
</dbReference>
<dbReference type="Gene3D" id="1.10.3720.10">
    <property type="entry name" value="MetI-like"/>
    <property type="match status" value="1"/>
</dbReference>
<dbReference type="AlphaFoldDB" id="A0A9Q3SXA9"/>
<organism evidence="9 10">
    <name type="scientific">Leuconostoc gasicomitatum</name>
    <dbReference type="NCBI Taxonomy" id="115778"/>
    <lineage>
        <taxon>Bacteria</taxon>
        <taxon>Bacillati</taxon>
        <taxon>Bacillota</taxon>
        <taxon>Bacilli</taxon>
        <taxon>Lactobacillales</taxon>
        <taxon>Lactobacillaceae</taxon>
        <taxon>Leuconostoc</taxon>
        <taxon>Leuconostoc gelidum group</taxon>
    </lineage>
</organism>
<keyword evidence="5 7" id="KW-1133">Transmembrane helix</keyword>
<evidence type="ECO:0000256" key="1">
    <source>
        <dbReference type="ARBA" id="ARBA00004651"/>
    </source>
</evidence>
<keyword evidence="6 7" id="KW-0472">Membrane</keyword>
<dbReference type="PANTHER" id="PTHR43386">
    <property type="entry name" value="OLIGOPEPTIDE TRANSPORT SYSTEM PERMEASE PROTEIN APPC"/>
    <property type="match status" value="1"/>
</dbReference>
<evidence type="ECO:0000256" key="6">
    <source>
        <dbReference type="ARBA" id="ARBA00023136"/>
    </source>
</evidence>
<dbReference type="Proteomes" id="UP000752647">
    <property type="component" value="Unassembled WGS sequence"/>
</dbReference>
<dbReference type="InterPro" id="IPR035906">
    <property type="entry name" value="MetI-like_sf"/>
</dbReference>
<dbReference type="RefSeq" id="WP_010015246.1">
    <property type="nucleotide sequence ID" value="NZ_BPKT01000002.1"/>
</dbReference>
<evidence type="ECO:0000313" key="10">
    <source>
        <dbReference type="Proteomes" id="UP000752647"/>
    </source>
</evidence>
<comment type="subcellular location">
    <subcellularLocation>
        <location evidence="1 7">Cell membrane</location>
        <topology evidence="1 7">Multi-pass membrane protein</topology>
    </subcellularLocation>
</comment>
<keyword evidence="4 7" id="KW-0812">Transmembrane</keyword>
<keyword evidence="3" id="KW-1003">Cell membrane</keyword>
<feature type="transmembrane region" description="Helical" evidence="7">
    <location>
        <begin position="261"/>
        <end position="282"/>
    </location>
</feature>
<evidence type="ECO:0000256" key="5">
    <source>
        <dbReference type="ARBA" id="ARBA00022989"/>
    </source>
</evidence>
<keyword evidence="2 7" id="KW-0813">Transport</keyword>
<comment type="similarity">
    <text evidence="7">Belongs to the binding-protein-dependent transport system permease family.</text>
</comment>
<comment type="caution">
    <text evidence="9">The sequence shown here is derived from an EMBL/GenBank/DDBJ whole genome shotgun (WGS) entry which is preliminary data.</text>
</comment>
<feature type="transmembrane region" description="Helical" evidence="7">
    <location>
        <begin position="130"/>
        <end position="162"/>
    </location>
</feature>
<evidence type="ECO:0000256" key="7">
    <source>
        <dbReference type="RuleBase" id="RU363032"/>
    </source>
</evidence>
<evidence type="ECO:0000256" key="4">
    <source>
        <dbReference type="ARBA" id="ARBA00022692"/>
    </source>
</evidence>
<reference evidence="9" key="1">
    <citation type="submission" date="2021-05" db="EMBL/GenBank/DDBJ databases">
        <title>Pangenome of Leuconostoc gelidum warrants species status for Leuconostoc gelidum subsp. gasicomitatum.</title>
        <authorList>
            <person name="Johansson P."/>
            <person name="Sade E."/>
            <person name="Hultman J."/>
            <person name="Auvinen P."/>
            <person name="Bjorkroth J."/>
        </authorList>
    </citation>
    <scope>NUCLEOTIDE SEQUENCE</scope>
    <source>
        <strain evidence="9">A.21.4</strain>
    </source>
</reference>
<feature type="transmembrane region" description="Helical" evidence="7">
    <location>
        <begin position="25"/>
        <end position="47"/>
    </location>
</feature>
<name>A0A9Q3SXA9_9LACO</name>
<evidence type="ECO:0000256" key="3">
    <source>
        <dbReference type="ARBA" id="ARBA00022475"/>
    </source>
</evidence>
<accession>A0A9Q3SXA9</accession>
<dbReference type="InterPro" id="IPR025966">
    <property type="entry name" value="OppC_N"/>
</dbReference>
<sequence length="296" mass="32444">MEIKKQRFGSKFIKNFWRELEKDNLALLATILLIVLFLFIIIGQIFVPTDIGTMSNILSANLPPLTNGHILGTTNSGADFVLTLIASASNSLIIGFGVAILITIISVTFGMIIGYFGGWIDWIAMRLIDFWLVMPLLMILAIIFSTAKGLSIWSLILILAVLSWPPNVRLIRTLTLSEVNRDYVQAAKISGTPWYKILFTGIFPNISSTVISDFALTLAGSIGIETSLTYLGFGLKHGTSSLGTMLTVLSGSSASSVYTQWWLWIPVTLVLIILTFGIVVLGQVARRAIDQRQSVS</sequence>
<dbReference type="SUPFAM" id="SSF161098">
    <property type="entry name" value="MetI-like"/>
    <property type="match status" value="1"/>
</dbReference>
<dbReference type="GO" id="GO:0005886">
    <property type="term" value="C:plasma membrane"/>
    <property type="evidence" value="ECO:0007669"/>
    <property type="project" value="UniProtKB-SubCell"/>
</dbReference>
<dbReference type="CDD" id="cd06261">
    <property type="entry name" value="TM_PBP2"/>
    <property type="match status" value="1"/>
</dbReference>
<dbReference type="InterPro" id="IPR050366">
    <property type="entry name" value="BP-dependent_transpt_permease"/>
</dbReference>